<dbReference type="InterPro" id="IPR012373">
    <property type="entry name" value="Ferrdict_sens_TM"/>
</dbReference>
<dbReference type="PANTHER" id="PTHR30273:SF2">
    <property type="entry name" value="PROTEIN FECR"/>
    <property type="match status" value="1"/>
</dbReference>
<dbReference type="GO" id="GO:0016989">
    <property type="term" value="F:sigma factor antagonist activity"/>
    <property type="evidence" value="ECO:0007669"/>
    <property type="project" value="TreeGrafter"/>
</dbReference>
<gene>
    <name evidence="2" type="ORF">HW115_07105</name>
</gene>
<dbReference type="Proteomes" id="UP000557872">
    <property type="component" value="Unassembled WGS sequence"/>
</dbReference>
<evidence type="ECO:0000313" key="2">
    <source>
        <dbReference type="EMBL" id="NWK55373.1"/>
    </source>
</evidence>
<comment type="caution">
    <text evidence="2">The sequence shown here is derived from an EMBL/GenBank/DDBJ whole genome shotgun (WGS) entry which is preliminary data.</text>
</comment>
<name>A0A851GCV0_9BACT</name>
<evidence type="ECO:0008006" key="4">
    <source>
        <dbReference type="Google" id="ProtNLM"/>
    </source>
</evidence>
<reference evidence="2 3" key="1">
    <citation type="submission" date="2020-07" db="EMBL/GenBank/DDBJ databases">
        <title>Roseicoccus Jingziensis gen. nov., sp. nov., isolated from coastal seawater.</title>
        <authorList>
            <person name="Feng X."/>
        </authorList>
    </citation>
    <scope>NUCLEOTIDE SEQUENCE [LARGE SCALE GENOMIC DNA]</scope>
    <source>
        <strain evidence="2 3">N1E253</strain>
    </source>
</reference>
<dbReference type="RefSeq" id="WP_178931890.1">
    <property type="nucleotide sequence ID" value="NZ_JACBAZ010000002.1"/>
</dbReference>
<proteinExistence type="predicted"/>
<dbReference type="PANTHER" id="PTHR30273">
    <property type="entry name" value="PERIPLASMIC SIGNAL SENSOR AND SIGMA FACTOR ACTIVATOR FECR-RELATED"/>
    <property type="match status" value="1"/>
</dbReference>
<keyword evidence="3" id="KW-1185">Reference proteome</keyword>
<feature type="compositionally biased region" description="Polar residues" evidence="1">
    <location>
        <begin position="61"/>
        <end position="76"/>
    </location>
</feature>
<sequence length="525" mass="57743">MNHNWPEWIDRIGRDDVSEDELRAFQEALNESPEHMKEYMQALMTETSLELEDPLPAPLTPRQSSSGSPSTDNITPHASKKTTWMLPAAACLATALTLAYFLTRGNHTDPSTITESSSVATITDTNILADEAGLRIGALVNQGELTIPKGAEIGLAMRGGARLDINGPANLRIDGPDQVFLHKGRVKTYAPEYAHGFVINTNEGKVVDLGTRFVTSTGTHLGTEIHVIEGLVKAKASNDQKTSFIAGQQAAILKNGQMKGTEYLAHRLKIPLDPNLIDSDKDGVPDVIEKHYGTDPRDPASTPALLRIAESFEHYKEGPIHNTPYRGKGKVSQWQGRGHFLNQGLSYKKSGHTLASVGGCIQSTGVTGAGAVIIPDHDELPKDGTIYISFLMQQPANDLSNSFSGFLLYQNEFREQLFCGELSPVNSYGSRYATSKDQDIFSIPTDDQTHLFVIRLNQTKKLTDVFFDPDLNQPDTKQRPQIRYQNVPDFDRLMVRSGSSSANFPVKFDEIRVGLTWESVLPLAP</sequence>
<feature type="region of interest" description="Disordered" evidence="1">
    <location>
        <begin position="53"/>
        <end position="78"/>
    </location>
</feature>
<dbReference type="AlphaFoldDB" id="A0A851GCV0"/>
<organism evidence="2 3">
    <name type="scientific">Oceaniferula marina</name>
    <dbReference type="NCBI Taxonomy" id="2748318"/>
    <lineage>
        <taxon>Bacteria</taxon>
        <taxon>Pseudomonadati</taxon>
        <taxon>Verrucomicrobiota</taxon>
        <taxon>Verrucomicrobiia</taxon>
        <taxon>Verrucomicrobiales</taxon>
        <taxon>Verrucomicrobiaceae</taxon>
        <taxon>Oceaniferula</taxon>
    </lineage>
</organism>
<protein>
    <recommendedName>
        <fullName evidence="4">FecR protein domain-containing protein</fullName>
    </recommendedName>
</protein>
<evidence type="ECO:0000313" key="3">
    <source>
        <dbReference type="Proteomes" id="UP000557872"/>
    </source>
</evidence>
<dbReference type="Gene3D" id="2.60.120.1440">
    <property type="match status" value="1"/>
</dbReference>
<accession>A0A851GCV0</accession>
<dbReference type="EMBL" id="JACBAZ010000002">
    <property type="protein sequence ID" value="NWK55373.1"/>
    <property type="molecule type" value="Genomic_DNA"/>
</dbReference>
<evidence type="ECO:0000256" key="1">
    <source>
        <dbReference type="SAM" id="MobiDB-lite"/>
    </source>
</evidence>